<comment type="caution">
    <text evidence="3">The sequence shown here is derived from an EMBL/GenBank/DDBJ whole genome shotgun (WGS) entry which is preliminary data.</text>
</comment>
<protein>
    <recommendedName>
        <fullName evidence="2">CRAL-TRIO domain-containing protein</fullName>
    </recommendedName>
</protein>
<dbReference type="GO" id="GO:0016020">
    <property type="term" value="C:membrane"/>
    <property type="evidence" value="ECO:0007669"/>
    <property type="project" value="TreeGrafter"/>
</dbReference>
<dbReference type="PANTHER" id="PTHR10174">
    <property type="entry name" value="ALPHA-TOCOPHEROL TRANSFER PROTEIN-RELATED"/>
    <property type="match status" value="1"/>
</dbReference>
<reference evidence="3 4" key="1">
    <citation type="submission" date="2024-04" db="EMBL/GenBank/DDBJ databases">
        <authorList>
            <person name="Rising A."/>
            <person name="Reimegard J."/>
            <person name="Sonavane S."/>
            <person name="Akerstrom W."/>
            <person name="Nylinder S."/>
            <person name="Hedman E."/>
            <person name="Kallberg Y."/>
        </authorList>
    </citation>
    <scope>NUCLEOTIDE SEQUENCE [LARGE SCALE GENOMIC DNA]</scope>
</reference>
<evidence type="ECO:0000313" key="4">
    <source>
        <dbReference type="Proteomes" id="UP001497382"/>
    </source>
</evidence>
<proteinExistence type="predicted"/>
<dbReference type="PROSITE" id="PS50191">
    <property type="entry name" value="CRAL_TRIO"/>
    <property type="match status" value="1"/>
</dbReference>
<feature type="region of interest" description="Disordered" evidence="1">
    <location>
        <begin position="1"/>
        <end position="34"/>
    </location>
</feature>
<feature type="compositionally biased region" description="Polar residues" evidence="1">
    <location>
        <begin position="17"/>
        <end position="28"/>
    </location>
</feature>
<dbReference type="Gene3D" id="1.20.5.1200">
    <property type="entry name" value="Alpha-tocopherol transfer"/>
    <property type="match status" value="1"/>
</dbReference>
<dbReference type="PRINTS" id="PR00180">
    <property type="entry name" value="CRETINALDHBP"/>
</dbReference>
<dbReference type="InterPro" id="IPR036273">
    <property type="entry name" value="CRAL/TRIO_N_dom_sf"/>
</dbReference>
<accession>A0AAV1ZC80</accession>
<dbReference type="InterPro" id="IPR036865">
    <property type="entry name" value="CRAL-TRIO_dom_sf"/>
</dbReference>
<dbReference type="Proteomes" id="UP001497382">
    <property type="component" value="Unassembled WGS sequence"/>
</dbReference>
<name>A0AAV1ZC80_9ARAC</name>
<dbReference type="SUPFAM" id="SSF52087">
    <property type="entry name" value="CRAL/TRIO domain"/>
    <property type="match status" value="1"/>
</dbReference>
<dbReference type="PANTHER" id="PTHR10174:SF130">
    <property type="entry name" value="ALPHA-TOCOPHEROL TRANSFER PROTEIN-LIKE"/>
    <property type="match status" value="1"/>
</dbReference>
<evidence type="ECO:0000259" key="2">
    <source>
        <dbReference type="PROSITE" id="PS50191"/>
    </source>
</evidence>
<dbReference type="InterPro" id="IPR001251">
    <property type="entry name" value="CRAL-TRIO_dom"/>
</dbReference>
<feature type="domain" description="CRAL-TRIO" evidence="2">
    <location>
        <begin position="129"/>
        <end position="295"/>
    </location>
</feature>
<evidence type="ECO:0000313" key="3">
    <source>
        <dbReference type="EMBL" id="CAL1268603.1"/>
    </source>
</evidence>
<dbReference type="CDD" id="cd00170">
    <property type="entry name" value="SEC14"/>
    <property type="match status" value="1"/>
</dbReference>
<gene>
    <name evidence="3" type="ORF">LARSCL_LOCUS4267</name>
</gene>
<dbReference type="Pfam" id="PF00650">
    <property type="entry name" value="CRAL_TRIO"/>
    <property type="match status" value="1"/>
</dbReference>
<dbReference type="SUPFAM" id="SSF46938">
    <property type="entry name" value="CRAL/TRIO N-terminal domain"/>
    <property type="match status" value="1"/>
</dbReference>
<dbReference type="Gene3D" id="3.40.525.10">
    <property type="entry name" value="CRAL-TRIO lipid binding domain"/>
    <property type="match status" value="1"/>
</dbReference>
<dbReference type="EMBL" id="CAXIEN010000035">
    <property type="protein sequence ID" value="CAL1268603.1"/>
    <property type="molecule type" value="Genomic_DNA"/>
</dbReference>
<organism evidence="3 4">
    <name type="scientific">Larinioides sclopetarius</name>
    <dbReference type="NCBI Taxonomy" id="280406"/>
    <lineage>
        <taxon>Eukaryota</taxon>
        <taxon>Metazoa</taxon>
        <taxon>Ecdysozoa</taxon>
        <taxon>Arthropoda</taxon>
        <taxon>Chelicerata</taxon>
        <taxon>Arachnida</taxon>
        <taxon>Araneae</taxon>
        <taxon>Araneomorphae</taxon>
        <taxon>Entelegynae</taxon>
        <taxon>Araneoidea</taxon>
        <taxon>Araneidae</taxon>
        <taxon>Larinioides</taxon>
    </lineage>
</organism>
<dbReference type="Gene3D" id="1.10.8.20">
    <property type="entry name" value="N-terminal domain of phosphatidylinositol transfer protein sec14p"/>
    <property type="match status" value="1"/>
</dbReference>
<dbReference type="AlphaFoldDB" id="A0AAV1ZC80"/>
<dbReference type="SMART" id="SM01100">
    <property type="entry name" value="CRAL_TRIO_N"/>
    <property type="match status" value="1"/>
</dbReference>
<dbReference type="GO" id="GO:1902936">
    <property type="term" value="F:phosphatidylinositol bisphosphate binding"/>
    <property type="evidence" value="ECO:0007669"/>
    <property type="project" value="TreeGrafter"/>
</dbReference>
<sequence>MPTDSPSPVLVPEAYQPASSDSQKNLKVQNKEKQLDDISDHLPYELGYMPEDIRQMAERELGETEERKQAALRKFKQLIAAEKHLYVRTDDLCLLAYLRGKKYDVDRAFKSMKNTYKLRMKKRFYDADDNSIVHEVFRQNWIGFLPYRAKNGSVILVIKVGMWDPEKVDRDLLMWVITHCMIHSIEDEATQVAGYSAIIDVRGVSNKHLKLLTIENILLIIHSTQNCFPGRYKAVHVIGMPKFFAYAWNMCYPFILSYKMQKRIFIHGENLKNLHKYMSPSILPQELNGELGPFDNSWWHSSILKRNDWALEQRLYGYKK</sequence>
<keyword evidence="4" id="KW-1185">Reference proteome</keyword>
<dbReference type="InterPro" id="IPR011074">
    <property type="entry name" value="CRAL/TRIO_N_dom"/>
</dbReference>
<evidence type="ECO:0000256" key="1">
    <source>
        <dbReference type="SAM" id="MobiDB-lite"/>
    </source>
</evidence>
<dbReference type="SMART" id="SM00516">
    <property type="entry name" value="SEC14"/>
    <property type="match status" value="1"/>
</dbReference>